<feature type="region of interest" description="Disordered" evidence="8">
    <location>
        <begin position="550"/>
        <end position="596"/>
    </location>
</feature>
<dbReference type="InterPro" id="IPR036961">
    <property type="entry name" value="Kinesin_motor_dom_sf"/>
</dbReference>
<dbReference type="GO" id="GO:0051231">
    <property type="term" value="P:spindle elongation"/>
    <property type="evidence" value="ECO:0007669"/>
    <property type="project" value="TreeGrafter"/>
</dbReference>
<evidence type="ECO:0000256" key="7">
    <source>
        <dbReference type="RuleBase" id="RU000394"/>
    </source>
</evidence>
<dbReference type="PANTHER" id="PTHR47969:SF15">
    <property type="entry name" value="CHROMOSOME-ASSOCIATED KINESIN KIF4A-RELATED"/>
    <property type="match status" value="1"/>
</dbReference>
<dbReference type="Pfam" id="PF00225">
    <property type="entry name" value="Kinesin"/>
    <property type="match status" value="1"/>
</dbReference>
<keyword evidence="2" id="KW-0963">Cytoplasm</keyword>
<feature type="region of interest" description="Disordered" evidence="8">
    <location>
        <begin position="396"/>
        <end position="487"/>
    </location>
</feature>
<dbReference type="InterPro" id="IPR027417">
    <property type="entry name" value="P-loop_NTPase"/>
</dbReference>
<organism evidence="11 12">
    <name type="scientific">Aphanomyces stellatus</name>
    <dbReference type="NCBI Taxonomy" id="120398"/>
    <lineage>
        <taxon>Eukaryota</taxon>
        <taxon>Sar</taxon>
        <taxon>Stramenopiles</taxon>
        <taxon>Oomycota</taxon>
        <taxon>Saprolegniomycetes</taxon>
        <taxon>Saprolegniales</taxon>
        <taxon>Verrucalvaceae</taxon>
        <taxon>Aphanomyces</taxon>
    </lineage>
</organism>
<reference evidence="11 12" key="1">
    <citation type="submission" date="2019-03" db="EMBL/GenBank/DDBJ databases">
        <authorList>
            <person name="Gaulin E."/>
            <person name="Dumas B."/>
        </authorList>
    </citation>
    <scope>NUCLEOTIDE SEQUENCE [LARGE SCALE GENOMIC DNA]</scope>
    <source>
        <strain evidence="11">CBS 568.67</strain>
    </source>
</reference>
<name>A0A485K960_9STRA</name>
<dbReference type="PANTHER" id="PTHR47969">
    <property type="entry name" value="CHROMOSOME-ASSOCIATED KINESIN KIF4A-RELATED"/>
    <property type="match status" value="1"/>
</dbReference>
<evidence type="ECO:0000313" key="11">
    <source>
        <dbReference type="EMBL" id="VFT80346.1"/>
    </source>
</evidence>
<dbReference type="Proteomes" id="UP000332933">
    <property type="component" value="Unassembled WGS sequence"/>
</dbReference>
<feature type="compositionally biased region" description="Polar residues" evidence="8">
    <location>
        <begin position="415"/>
        <end position="424"/>
    </location>
</feature>
<protein>
    <recommendedName>
        <fullName evidence="7">Kinesin-like protein</fullName>
    </recommendedName>
</protein>
<reference evidence="10" key="2">
    <citation type="submission" date="2019-06" db="EMBL/GenBank/DDBJ databases">
        <title>Genomics analysis of Aphanomyces spp. identifies a new class of oomycete effector associated with host adaptation.</title>
        <authorList>
            <person name="Gaulin E."/>
        </authorList>
    </citation>
    <scope>NUCLEOTIDE SEQUENCE</scope>
    <source>
        <strain evidence="10">CBS 578.67</strain>
    </source>
</reference>
<feature type="compositionally biased region" description="Basic and acidic residues" evidence="8">
    <location>
        <begin position="399"/>
        <end position="414"/>
    </location>
</feature>
<dbReference type="PROSITE" id="PS50067">
    <property type="entry name" value="KINESIN_MOTOR_2"/>
    <property type="match status" value="1"/>
</dbReference>
<evidence type="ECO:0000256" key="4">
    <source>
        <dbReference type="ARBA" id="ARBA00022840"/>
    </source>
</evidence>
<dbReference type="PRINTS" id="PR00380">
    <property type="entry name" value="KINESINHEAVY"/>
</dbReference>
<dbReference type="PROSITE" id="PS00411">
    <property type="entry name" value="KINESIN_MOTOR_1"/>
    <property type="match status" value="1"/>
</dbReference>
<dbReference type="Gene3D" id="3.40.850.10">
    <property type="entry name" value="Kinesin motor domain"/>
    <property type="match status" value="1"/>
</dbReference>
<dbReference type="GO" id="GO:0003777">
    <property type="term" value="F:microtubule motor activity"/>
    <property type="evidence" value="ECO:0007669"/>
    <property type="project" value="InterPro"/>
</dbReference>
<dbReference type="InterPro" id="IPR027640">
    <property type="entry name" value="Kinesin-like_fam"/>
</dbReference>
<keyword evidence="4 6" id="KW-0067">ATP-binding</keyword>
<feature type="binding site" evidence="6">
    <location>
        <begin position="85"/>
        <end position="92"/>
    </location>
    <ligand>
        <name>ATP</name>
        <dbReference type="ChEBI" id="CHEBI:30616"/>
    </ligand>
</feature>
<keyword evidence="6 7" id="KW-0505">Motor protein</keyword>
<evidence type="ECO:0000256" key="5">
    <source>
        <dbReference type="ARBA" id="ARBA00023054"/>
    </source>
</evidence>
<keyword evidence="5" id="KW-0175">Coiled coil</keyword>
<keyword evidence="12" id="KW-1185">Reference proteome</keyword>
<dbReference type="GO" id="GO:0005874">
    <property type="term" value="C:microtubule"/>
    <property type="evidence" value="ECO:0007669"/>
    <property type="project" value="UniProtKB-KW"/>
</dbReference>
<feature type="domain" description="Kinesin motor" evidence="9">
    <location>
        <begin position="7"/>
        <end position="338"/>
    </location>
</feature>
<dbReference type="GO" id="GO:0007018">
    <property type="term" value="P:microtubule-based movement"/>
    <property type="evidence" value="ECO:0007669"/>
    <property type="project" value="InterPro"/>
</dbReference>
<keyword evidence="3 6" id="KW-0547">Nucleotide-binding</keyword>
<dbReference type="GO" id="GO:0008017">
    <property type="term" value="F:microtubule binding"/>
    <property type="evidence" value="ECO:0007669"/>
    <property type="project" value="InterPro"/>
</dbReference>
<dbReference type="SUPFAM" id="SSF52540">
    <property type="entry name" value="P-loop containing nucleoside triphosphate hydrolases"/>
    <property type="match status" value="1"/>
</dbReference>
<dbReference type="GO" id="GO:0005524">
    <property type="term" value="F:ATP binding"/>
    <property type="evidence" value="ECO:0007669"/>
    <property type="project" value="UniProtKB-UniRule"/>
</dbReference>
<evidence type="ECO:0000256" key="3">
    <source>
        <dbReference type="ARBA" id="ARBA00022741"/>
    </source>
</evidence>
<comment type="subcellular location">
    <subcellularLocation>
        <location evidence="1">Cytoplasm</location>
    </subcellularLocation>
</comment>
<evidence type="ECO:0000256" key="1">
    <source>
        <dbReference type="ARBA" id="ARBA00004496"/>
    </source>
</evidence>
<dbReference type="GO" id="GO:0007052">
    <property type="term" value="P:mitotic spindle organization"/>
    <property type="evidence" value="ECO:0007669"/>
    <property type="project" value="TreeGrafter"/>
</dbReference>
<gene>
    <name evidence="11" type="primary">Aste57867_3172</name>
    <name evidence="10" type="ORF">As57867_003163</name>
    <name evidence="11" type="ORF">ASTE57867_3172</name>
</gene>
<sequence length="615" mass="68012">MSSASERIQVVVRARPTKDGGLSSLTWRNQTLFVRSDGSQTAASFRCESFLDGTKSQEDAFACSGMSSLVHSAMDGFSCTVFAYGQTGAGKSHTIFGPPKTGDGEKMPASTQGFVRRSVALLMDAITSEGWKTFRLRVGCVEIYNDQVHDLVASKAQYALNTTLSIRWTKGQGFYLEQACIVACETFDDVMDVITLAASNRVHSSHHLNERSNRSHCLVTIYIDSESTNTGERKYGKLTIVDLAGSERAQDTGATGTQLKESGQINKSLYCLSQVILALNSHKKDKFVPYRDSKLTTLLIDSLGGHSRTLMLACVNGSPAFARETIRTLEFAMGVARIHNRPTEQLVSELKWQIKVLQMENEALRINQVTHDVGDSRGRPTSEECTVAMEARSITCSNAREKETLNNDTSRRPLSEQTETSNALPTVDWMSDHNDQDKPSMQSEQQQQLPRQPRHTKRNGNPAKPKRKKSRRLPASFDESNPYKLPVMENKEESPAIALVEHPAAMLPRKSHAGCVNCSSISMPTLHMTRSPLQRTCASTTSLTDALPLLLKPNHDSSPPPRDRSNVGLMMERPEGGGETPRGNATRLEPLLPVPSKDEWEDQRALDLFLQLCNI</sequence>
<dbReference type="EMBL" id="CAADRA010000516">
    <property type="protein sequence ID" value="VFT80346.1"/>
    <property type="molecule type" value="Genomic_DNA"/>
</dbReference>
<dbReference type="GO" id="GO:0005737">
    <property type="term" value="C:cytoplasm"/>
    <property type="evidence" value="ECO:0007669"/>
    <property type="project" value="UniProtKB-SubCell"/>
</dbReference>
<dbReference type="GO" id="GO:0005875">
    <property type="term" value="C:microtubule associated complex"/>
    <property type="evidence" value="ECO:0007669"/>
    <property type="project" value="TreeGrafter"/>
</dbReference>
<dbReference type="SMART" id="SM00129">
    <property type="entry name" value="KISc"/>
    <property type="match status" value="1"/>
</dbReference>
<evidence type="ECO:0000256" key="6">
    <source>
        <dbReference type="PROSITE-ProRule" id="PRU00283"/>
    </source>
</evidence>
<evidence type="ECO:0000256" key="2">
    <source>
        <dbReference type="ARBA" id="ARBA00022490"/>
    </source>
</evidence>
<comment type="similarity">
    <text evidence="6 7">Belongs to the TRAFAC class myosin-kinesin ATPase superfamily. Kinesin family.</text>
</comment>
<evidence type="ECO:0000256" key="8">
    <source>
        <dbReference type="SAM" id="MobiDB-lite"/>
    </source>
</evidence>
<dbReference type="AlphaFoldDB" id="A0A485K960"/>
<dbReference type="OrthoDB" id="3176171at2759"/>
<evidence type="ECO:0000313" key="10">
    <source>
        <dbReference type="EMBL" id="KAF0715803.1"/>
    </source>
</evidence>
<dbReference type="EMBL" id="VJMH01000516">
    <property type="protein sequence ID" value="KAF0715803.1"/>
    <property type="molecule type" value="Genomic_DNA"/>
</dbReference>
<evidence type="ECO:0000259" key="9">
    <source>
        <dbReference type="PROSITE" id="PS50067"/>
    </source>
</evidence>
<dbReference type="InterPro" id="IPR001752">
    <property type="entry name" value="Kinesin_motor_dom"/>
</dbReference>
<feature type="compositionally biased region" description="Basic residues" evidence="8">
    <location>
        <begin position="452"/>
        <end position="472"/>
    </location>
</feature>
<dbReference type="InterPro" id="IPR019821">
    <property type="entry name" value="Kinesin_motor_CS"/>
</dbReference>
<feature type="compositionally biased region" description="Low complexity" evidence="8">
    <location>
        <begin position="439"/>
        <end position="451"/>
    </location>
</feature>
<keyword evidence="7" id="KW-0493">Microtubule</keyword>
<evidence type="ECO:0000313" key="12">
    <source>
        <dbReference type="Proteomes" id="UP000332933"/>
    </source>
</evidence>
<proteinExistence type="inferred from homology"/>
<accession>A0A485K960</accession>
<dbReference type="CDD" id="cd00106">
    <property type="entry name" value="KISc"/>
    <property type="match status" value="1"/>
</dbReference>